<gene>
    <name evidence="2" type="ORF">Lalb_Chr00c29g0407871</name>
</gene>
<reference evidence="3" key="1">
    <citation type="journal article" date="2020" name="Nat. Commun.">
        <title>Genome sequence of the cluster root forming white lupin.</title>
        <authorList>
            <person name="Hufnagel B."/>
            <person name="Marques A."/>
            <person name="Soriano A."/>
            <person name="Marques L."/>
            <person name="Divol F."/>
            <person name="Doumas P."/>
            <person name="Sallet E."/>
            <person name="Mancinotti D."/>
            <person name="Carrere S."/>
            <person name="Marande W."/>
            <person name="Arribat S."/>
            <person name="Keller J."/>
            <person name="Huneau C."/>
            <person name="Blein T."/>
            <person name="Aime D."/>
            <person name="Laguerre M."/>
            <person name="Taylor J."/>
            <person name="Schubert V."/>
            <person name="Nelson M."/>
            <person name="Geu-Flores F."/>
            <person name="Crespi M."/>
            <person name="Gallardo-Guerrero K."/>
            <person name="Delaux P.-M."/>
            <person name="Salse J."/>
            <person name="Berges H."/>
            <person name="Guyot R."/>
            <person name="Gouzy J."/>
            <person name="Peret B."/>
        </authorList>
    </citation>
    <scope>NUCLEOTIDE SEQUENCE [LARGE SCALE GENOMIC DNA]</scope>
    <source>
        <strain evidence="3">cv. Amiga</strain>
    </source>
</reference>
<protein>
    <submittedName>
        <fullName evidence="2">Uncharacterized protein</fullName>
    </submittedName>
</protein>
<geneLocation type="mitochondrion" evidence="2"/>
<keyword evidence="1" id="KW-0812">Transmembrane</keyword>
<evidence type="ECO:0000256" key="1">
    <source>
        <dbReference type="SAM" id="Phobius"/>
    </source>
</evidence>
<evidence type="ECO:0000313" key="3">
    <source>
        <dbReference type="Proteomes" id="UP000447434"/>
    </source>
</evidence>
<dbReference type="AlphaFoldDB" id="A0A6A4MS05"/>
<keyword evidence="1" id="KW-1133">Transmembrane helix</keyword>
<keyword evidence="3" id="KW-1185">Reference proteome</keyword>
<organism evidence="2 3">
    <name type="scientific">Lupinus albus</name>
    <name type="common">White lupine</name>
    <name type="synonym">Lupinus termis</name>
    <dbReference type="NCBI Taxonomy" id="3870"/>
    <lineage>
        <taxon>Eukaryota</taxon>
        <taxon>Viridiplantae</taxon>
        <taxon>Streptophyta</taxon>
        <taxon>Embryophyta</taxon>
        <taxon>Tracheophyta</taxon>
        <taxon>Spermatophyta</taxon>
        <taxon>Magnoliopsida</taxon>
        <taxon>eudicotyledons</taxon>
        <taxon>Gunneridae</taxon>
        <taxon>Pentapetalae</taxon>
        <taxon>rosids</taxon>
        <taxon>fabids</taxon>
        <taxon>Fabales</taxon>
        <taxon>Fabaceae</taxon>
        <taxon>Papilionoideae</taxon>
        <taxon>50 kb inversion clade</taxon>
        <taxon>genistoids sensu lato</taxon>
        <taxon>core genistoids</taxon>
        <taxon>Genisteae</taxon>
        <taxon>Lupinus</taxon>
    </lineage>
</organism>
<dbReference type="Proteomes" id="UP000447434">
    <property type="component" value="Unassembled WGS sequence"/>
</dbReference>
<keyword evidence="2" id="KW-0496">Mitochondrion</keyword>
<accession>A0A6A4MS05</accession>
<dbReference type="EMBL" id="WOCE01000054">
    <property type="protein sequence ID" value="KAE9584243.1"/>
    <property type="molecule type" value="Genomic_DNA"/>
</dbReference>
<evidence type="ECO:0000313" key="2">
    <source>
        <dbReference type="EMBL" id="KAE9584243.1"/>
    </source>
</evidence>
<sequence>MTKERREDRALLSECSCRGSFFSILESDSFSTSLSARAFHSYLSLDYGMIKKLLSFSFAALLLLFLMPGLDLVLKE</sequence>
<keyword evidence="1" id="KW-0472">Membrane</keyword>
<name>A0A6A4MS05_LUPAL</name>
<proteinExistence type="predicted"/>
<comment type="caution">
    <text evidence="2">The sequence shown here is derived from an EMBL/GenBank/DDBJ whole genome shotgun (WGS) entry which is preliminary data.</text>
</comment>
<feature type="transmembrane region" description="Helical" evidence="1">
    <location>
        <begin position="53"/>
        <end position="74"/>
    </location>
</feature>